<evidence type="ECO:0000313" key="1">
    <source>
        <dbReference type="EMBL" id="ANV98365.1"/>
    </source>
</evidence>
<reference evidence="2" key="1">
    <citation type="submission" date="2016-07" db="EMBL/GenBank/DDBJ databases">
        <authorList>
            <person name="Florea S."/>
            <person name="Webb J.S."/>
            <person name="Jaromczyk J."/>
            <person name="Schardl C.L."/>
        </authorList>
    </citation>
    <scope>NUCLEOTIDE SEQUENCE [LARGE SCALE GENOMIC DNA]</scope>
    <source>
        <strain evidence="2">MIT 01-6242</strain>
    </source>
</reference>
<organism evidence="1 2">
    <name type="scientific">Helicobacter enhydrae</name>
    <dbReference type="NCBI Taxonomy" id="222136"/>
    <lineage>
        <taxon>Bacteria</taxon>
        <taxon>Pseudomonadati</taxon>
        <taxon>Campylobacterota</taxon>
        <taxon>Epsilonproteobacteria</taxon>
        <taxon>Campylobacterales</taxon>
        <taxon>Helicobacteraceae</taxon>
        <taxon>Helicobacter</taxon>
    </lineage>
</organism>
<dbReference type="Proteomes" id="UP000092884">
    <property type="component" value="Chromosome"/>
</dbReference>
<proteinExistence type="predicted"/>
<dbReference type="AlphaFoldDB" id="A0A1B1U6P8"/>
<name>A0A1B1U6P8_9HELI</name>
<dbReference type="RefSeq" id="WP_066341013.1">
    <property type="nucleotide sequence ID" value="NZ_CP016503.1"/>
</dbReference>
<evidence type="ECO:0000313" key="2">
    <source>
        <dbReference type="Proteomes" id="UP000092884"/>
    </source>
</evidence>
<dbReference type="KEGG" id="het:BBW65_05935"/>
<accession>A0A1B1U6P8</accession>
<sequence length="96" mass="10717">MRRGIVSESVSRSWGGGWSREIAVRENGAWDAMSGKILRNLLLLVTLWGDREGFDTGLGGGQLIDRVWRVCQREANTTYSKKGVLKLVRNAKIKGK</sequence>
<gene>
    <name evidence="1" type="ORF">BBW65_05935</name>
</gene>
<protein>
    <submittedName>
        <fullName evidence="1">Uncharacterized protein</fullName>
    </submittedName>
</protein>
<dbReference type="EMBL" id="CP016503">
    <property type="protein sequence ID" value="ANV98365.1"/>
    <property type="molecule type" value="Genomic_DNA"/>
</dbReference>
<keyword evidence="2" id="KW-1185">Reference proteome</keyword>